<gene>
    <name evidence="1" type="ORF">LOK49_LG09G01231</name>
</gene>
<evidence type="ECO:0000313" key="1">
    <source>
        <dbReference type="EMBL" id="KAI8000138.1"/>
    </source>
</evidence>
<comment type="caution">
    <text evidence="1">The sequence shown here is derived from an EMBL/GenBank/DDBJ whole genome shotgun (WGS) entry which is preliminary data.</text>
</comment>
<evidence type="ECO:0000313" key="2">
    <source>
        <dbReference type="Proteomes" id="UP001060215"/>
    </source>
</evidence>
<accession>A0ACC0GG67</accession>
<reference evidence="1 2" key="1">
    <citation type="journal article" date="2022" name="Plant J.">
        <title>Chromosome-level genome of Camellia lanceoleosa provides a valuable resource for understanding genome evolution and self-incompatibility.</title>
        <authorList>
            <person name="Gong W."/>
            <person name="Xiao S."/>
            <person name="Wang L."/>
            <person name="Liao Z."/>
            <person name="Chang Y."/>
            <person name="Mo W."/>
            <person name="Hu G."/>
            <person name="Li W."/>
            <person name="Zhao G."/>
            <person name="Zhu H."/>
            <person name="Hu X."/>
            <person name="Ji K."/>
            <person name="Xiang X."/>
            <person name="Song Q."/>
            <person name="Yuan D."/>
            <person name="Jin S."/>
            <person name="Zhang L."/>
        </authorList>
    </citation>
    <scope>NUCLEOTIDE SEQUENCE [LARGE SCALE GENOMIC DNA]</scope>
    <source>
        <strain evidence="1">SQ_2022a</strain>
    </source>
</reference>
<protein>
    <submittedName>
        <fullName evidence="1">ABC transporter C family member 2</fullName>
    </submittedName>
</protein>
<name>A0ACC0GG67_9ERIC</name>
<dbReference type="EMBL" id="CM045765">
    <property type="protein sequence ID" value="KAI8000138.1"/>
    <property type="molecule type" value="Genomic_DNA"/>
</dbReference>
<dbReference type="Proteomes" id="UP001060215">
    <property type="component" value="Chromosome 8"/>
</dbReference>
<keyword evidence="2" id="KW-1185">Reference proteome</keyword>
<organism evidence="1 2">
    <name type="scientific">Camellia lanceoleosa</name>
    <dbReference type="NCBI Taxonomy" id="1840588"/>
    <lineage>
        <taxon>Eukaryota</taxon>
        <taxon>Viridiplantae</taxon>
        <taxon>Streptophyta</taxon>
        <taxon>Embryophyta</taxon>
        <taxon>Tracheophyta</taxon>
        <taxon>Spermatophyta</taxon>
        <taxon>Magnoliopsida</taxon>
        <taxon>eudicotyledons</taxon>
        <taxon>Gunneridae</taxon>
        <taxon>Pentapetalae</taxon>
        <taxon>asterids</taxon>
        <taxon>Ericales</taxon>
        <taxon>Theaceae</taxon>
        <taxon>Camellia</taxon>
    </lineage>
</organism>
<proteinExistence type="predicted"/>
<sequence>MRKLSKEGLQRTDKRVGLMNEILAAMDTVKCYAWEESFQSKVHSIRFDELLWFQKAQLLSACNSFILNSIPVLVTVTSFGMFTLLGGNLTPSRAFTSLSLFAMLRFPLNMLPNLITQVVNANVSLQRLEELFLAEERILLPNPPLEPELPAISIKNGYFSWDSKAENPTLANINLDIPVGSLVAVVGGTGEGKTSFISAMIGELPPVADASVVIRGSVAYVPQISWIFNATVRENILFGSNFEPARYWKAIDVTALQHDLDLLPGRDLTEIGERGVNISGGQKQRVSMARAVYSNADVYIFDDPFSALDAHVGRQVFNNCIKGELQGKTRVLVTNQLHFLPQVDKVILISEGMVKEEGTFEELSRSGTLFKKLMENAGKMEEHVDEKEYGDEMEDGINLDYKSSKPADNGVQNAFPKSVNSKNKRKEGKSVLIKQEERETGVVSWKVLKRYEDALGGLWVVMILFMCYILTEVLRVLSSTWLSVWTKQSGGSSFGSSFGPGFFILIYALLSFSQVIVTLTNSFWLITSSLKAARKLHDTMLQSVLRAPMLFFHTNPIGRVINRFARDVGDIDRNVASSMNMFLGQGWQLLSTFVLIGIVSTISLWAIMPLLILFYAAYLYYQSTSREVKRLDSITRSPVYAQFGEALNGLSTIRAYKAYDRMANINGKSMDNNIRFTLVNISSNRWLTIRLETLGGIIIWLTASFAVMQNGKAENQVAFASTMGLLLSYSLNITNLLSNVLRQASRAENSLNAVERVGTYIDLPSEAPAIIESHRPPPGWPSLGSIKFEDVVLRYRPELPPVLHGLSFTISPSEKVGIVGRTGAGKSSMVNALFRIVELERGKILIDDCDVAKFGLTDLRKVLSIIPQSPVLFSGTIRFNLDPFSEHNDADLWEALERAHLKDVVRRNAFGLDAEVSEAGENFSVGQRQLLSLGRALLRRSKILVLDEATAAVDVKTDSLIQRTIREEFRSRTMLIIAHRLNTIIDSDRILVLDAGQVMEYDAPEKLLLNEASGFSKMIQSTGAANAQYLHSLVLGGGEGENKSSGEEIFNGQQRRRVASSHWAAATQFALGVYMASSQNILLQPSLEMMEDENNIIKKTKDAVVTLQEVLQGEHDEVIEKALDQYQFPSERWWSALYKVIEGLAIMSRLAHNEVQRLENNFEDGSSGWDHVEM</sequence>